<dbReference type="GO" id="GO:0000030">
    <property type="term" value="F:mannosyltransferase activity"/>
    <property type="evidence" value="ECO:0007669"/>
    <property type="project" value="InterPro"/>
</dbReference>
<keyword evidence="6" id="KW-0812">Transmembrane</keyword>
<dbReference type="InterPro" id="IPR007527">
    <property type="entry name" value="Znf_SWIM"/>
</dbReference>
<keyword evidence="6" id="KW-0472">Membrane</keyword>
<dbReference type="Pfam" id="PF04434">
    <property type="entry name" value="SWIM"/>
    <property type="match status" value="1"/>
</dbReference>
<dbReference type="InterPro" id="IPR006564">
    <property type="entry name" value="Znf_PMZ"/>
</dbReference>
<feature type="domain" description="SWIM-type" evidence="7">
    <location>
        <begin position="64"/>
        <end position="96"/>
    </location>
</feature>
<evidence type="ECO:0000259" key="7">
    <source>
        <dbReference type="PROSITE" id="PS50966"/>
    </source>
</evidence>
<keyword evidence="9" id="KW-1185">Reference proteome</keyword>
<reference evidence="8 9" key="1">
    <citation type="submission" date="2020-08" db="EMBL/GenBank/DDBJ databases">
        <title>Plant Genome Project.</title>
        <authorList>
            <person name="Zhang R.-G."/>
        </authorList>
    </citation>
    <scope>NUCLEOTIDE SEQUENCE [LARGE SCALE GENOMIC DNA]</scope>
    <source>
        <strain evidence="8">WSP0</strain>
        <tissue evidence="8">Leaf</tissue>
    </source>
</reference>
<feature type="compositionally biased region" description="Basic residues" evidence="5">
    <location>
        <begin position="183"/>
        <end position="192"/>
    </location>
</feature>
<feature type="compositionally biased region" description="Basic residues" evidence="5">
    <location>
        <begin position="253"/>
        <end position="266"/>
    </location>
</feature>
<evidence type="ECO:0000313" key="9">
    <source>
        <dbReference type="Proteomes" id="UP000823749"/>
    </source>
</evidence>
<name>A0AAV6HK62_9ERIC</name>
<dbReference type="AlphaFoldDB" id="A0AAV6HK62"/>
<evidence type="ECO:0000313" key="8">
    <source>
        <dbReference type="EMBL" id="KAG5514248.1"/>
    </source>
</evidence>
<keyword evidence="1" id="KW-0479">Metal-binding</keyword>
<evidence type="ECO:0000256" key="5">
    <source>
        <dbReference type="SAM" id="MobiDB-lite"/>
    </source>
</evidence>
<organism evidence="8 9">
    <name type="scientific">Rhododendron griersonianum</name>
    <dbReference type="NCBI Taxonomy" id="479676"/>
    <lineage>
        <taxon>Eukaryota</taxon>
        <taxon>Viridiplantae</taxon>
        <taxon>Streptophyta</taxon>
        <taxon>Embryophyta</taxon>
        <taxon>Tracheophyta</taxon>
        <taxon>Spermatophyta</taxon>
        <taxon>Magnoliopsida</taxon>
        <taxon>eudicotyledons</taxon>
        <taxon>Gunneridae</taxon>
        <taxon>Pentapetalae</taxon>
        <taxon>asterids</taxon>
        <taxon>Ericales</taxon>
        <taxon>Ericaceae</taxon>
        <taxon>Ericoideae</taxon>
        <taxon>Rhodoreae</taxon>
        <taxon>Rhododendron</taxon>
    </lineage>
</organism>
<sequence length="279" mass="30586">MEVQSAAKDKRSPHRSLTSIHKILENPKLAFAFALLLADALLVSLIIAYVPYTKIDWDAYMSQFKVHLTNKTCGCRKWDISGIPCIHAIAALSFLNMDIFDYVHECYKVDTYLKTYNNLINPINGRDLWPTTENPTLLPPDVKKRVGRPKKARRREPEEPAEPNKLGRKGIKMTCRLCGNVGHNRRSCKRPAKASGENEETSGTVASGSNVGSVAGAQGSGQTVQSGGTMRNASSGQCNGQTGQMNATSKQGNTRRPKLLVKKARKVNQSEGGSIVMSK</sequence>
<dbReference type="SMART" id="SM00575">
    <property type="entry name" value="ZnF_PMZ"/>
    <property type="match status" value="1"/>
</dbReference>
<feature type="compositionally biased region" description="Polar residues" evidence="5">
    <location>
        <begin position="201"/>
        <end position="212"/>
    </location>
</feature>
<dbReference type="PANTHER" id="PTHR31973:SF190">
    <property type="entry name" value="MULE TRANSPOSASE DOMAIN-CONTAINING PROTEIN"/>
    <property type="match status" value="1"/>
</dbReference>
<proteinExistence type="predicted"/>
<evidence type="ECO:0000256" key="6">
    <source>
        <dbReference type="SAM" id="Phobius"/>
    </source>
</evidence>
<keyword evidence="3" id="KW-0862">Zinc</keyword>
<evidence type="ECO:0000256" key="3">
    <source>
        <dbReference type="ARBA" id="ARBA00022833"/>
    </source>
</evidence>
<comment type="caution">
    <text evidence="8">The sequence shown here is derived from an EMBL/GenBank/DDBJ whole genome shotgun (WGS) entry which is preliminary data.</text>
</comment>
<keyword evidence="2 4" id="KW-0863">Zinc-finger</keyword>
<feature type="compositionally biased region" description="Basic residues" evidence="5">
    <location>
        <begin position="145"/>
        <end position="154"/>
    </location>
</feature>
<dbReference type="GO" id="GO:0008270">
    <property type="term" value="F:zinc ion binding"/>
    <property type="evidence" value="ECO:0007669"/>
    <property type="project" value="UniProtKB-KW"/>
</dbReference>
<evidence type="ECO:0000256" key="1">
    <source>
        <dbReference type="ARBA" id="ARBA00022723"/>
    </source>
</evidence>
<keyword evidence="6" id="KW-1133">Transmembrane helix</keyword>
<dbReference type="PANTHER" id="PTHR31973">
    <property type="entry name" value="POLYPROTEIN, PUTATIVE-RELATED"/>
    <property type="match status" value="1"/>
</dbReference>
<dbReference type="PROSITE" id="PS50966">
    <property type="entry name" value="ZF_SWIM"/>
    <property type="match status" value="1"/>
</dbReference>
<dbReference type="EMBL" id="JACTNZ010000013">
    <property type="protein sequence ID" value="KAG5514248.1"/>
    <property type="molecule type" value="Genomic_DNA"/>
</dbReference>
<evidence type="ECO:0000256" key="2">
    <source>
        <dbReference type="ARBA" id="ARBA00022771"/>
    </source>
</evidence>
<feature type="compositionally biased region" description="Polar residues" evidence="5">
    <location>
        <begin position="231"/>
        <end position="252"/>
    </location>
</feature>
<feature type="transmembrane region" description="Helical" evidence="6">
    <location>
        <begin position="29"/>
        <end position="52"/>
    </location>
</feature>
<gene>
    <name evidence="8" type="ORF">RHGRI_035599</name>
</gene>
<feature type="region of interest" description="Disordered" evidence="5">
    <location>
        <begin position="183"/>
        <end position="279"/>
    </location>
</feature>
<protein>
    <recommendedName>
        <fullName evidence="7">SWIM-type domain-containing protein</fullName>
    </recommendedName>
</protein>
<feature type="region of interest" description="Disordered" evidence="5">
    <location>
        <begin position="130"/>
        <end position="167"/>
    </location>
</feature>
<evidence type="ECO:0000256" key="4">
    <source>
        <dbReference type="PROSITE-ProRule" id="PRU00325"/>
    </source>
</evidence>
<feature type="compositionally biased region" description="Low complexity" evidence="5">
    <location>
        <begin position="214"/>
        <end position="229"/>
    </location>
</feature>
<dbReference type="Proteomes" id="UP000823749">
    <property type="component" value="Chromosome 13"/>
</dbReference>
<accession>A0AAV6HK62</accession>